<dbReference type="SUPFAM" id="SSF50199">
    <property type="entry name" value="Staphylococcal nuclease"/>
    <property type="match status" value="1"/>
</dbReference>
<dbReference type="GO" id="GO:0009378">
    <property type="term" value="F:four-way junction helicase activity"/>
    <property type="evidence" value="ECO:0007669"/>
    <property type="project" value="InterPro"/>
</dbReference>
<dbReference type="PANTHER" id="PTHR28434">
    <property type="entry name" value="PROTEIN C3ORF33"/>
    <property type="match status" value="1"/>
</dbReference>
<dbReference type="GO" id="GO:0006310">
    <property type="term" value="P:DNA recombination"/>
    <property type="evidence" value="ECO:0007669"/>
    <property type="project" value="InterPro"/>
</dbReference>
<dbReference type="EMBL" id="HBUE01129876">
    <property type="protein sequence ID" value="CAG6495864.1"/>
    <property type="molecule type" value="Transcribed_RNA"/>
</dbReference>
<reference evidence="1" key="1">
    <citation type="submission" date="2021-05" db="EMBL/GenBank/DDBJ databases">
        <authorList>
            <person name="Alioto T."/>
            <person name="Alioto T."/>
            <person name="Gomez Garrido J."/>
        </authorList>
    </citation>
    <scope>NUCLEOTIDE SEQUENCE</scope>
</reference>
<dbReference type="PANTHER" id="PTHR28434:SF1">
    <property type="entry name" value="PROTEIN C3ORF33"/>
    <property type="match status" value="1"/>
</dbReference>
<accession>A0A8D8CJU7</accession>
<organism evidence="1">
    <name type="scientific">Culex pipiens</name>
    <name type="common">House mosquito</name>
    <dbReference type="NCBI Taxonomy" id="7175"/>
    <lineage>
        <taxon>Eukaryota</taxon>
        <taxon>Metazoa</taxon>
        <taxon>Ecdysozoa</taxon>
        <taxon>Arthropoda</taxon>
        <taxon>Hexapoda</taxon>
        <taxon>Insecta</taxon>
        <taxon>Pterygota</taxon>
        <taxon>Neoptera</taxon>
        <taxon>Endopterygota</taxon>
        <taxon>Diptera</taxon>
        <taxon>Nematocera</taxon>
        <taxon>Culicoidea</taxon>
        <taxon>Culicidae</taxon>
        <taxon>Culicinae</taxon>
        <taxon>Culicini</taxon>
        <taxon>Culex</taxon>
        <taxon>Culex</taxon>
    </lineage>
</organism>
<proteinExistence type="predicted"/>
<dbReference type="GO" id="GO:0006281">
    <property type="term" value="P:DNA repair"/>
    <property type="evidence" value="ECO:0007669"/>
    <property type="project" value="InterPro"/>
</dbReference>
<dbReference type="GO" id="GO:0009379">
    <property type="term" value="C:Holliday junction helicase complex"/>
    <property type="evidence" value="ECO:0007669"/>
    <property type="project" value="InterPro"/>
</dbReference>
<name>A0A8D8CJU7_CULPI</name>
<evidence type="ECO:0000313" key="1">
    <source>
        <dbReference type="EMBL" id="CAG6495864.1"/>
    </source>
</evidence>
<dbReference type="EMBL" id="HBUE01129870">
    <property type="protein sequence ID" value="CAG6495859.1"/>
    <property type="molecule type" value="Transcribed_RNA"/>
</dbReference>
<dbReference type="InterPro" id="IPR011114">
    <property type="entry name" value="RuvA_C"/>
</dbReference>
<dbReference type="GO" id="GO:0005524">
    <property type="term" value="F:ATP binding"/>
    <property type="evidence" value="ECO:0007669"/>
    <property type="project" value="InterPro"/>
</dbReference>
<dbReference type="InterPro" id="IPR042421">
    <property type="entry name" value="C3orf33-like"/>
</dbReference>
<dbReference type="InterPro" id="IPR035437">
    <property type="entry name" value="SNase_OB-fold_sf"/>
</dbReference>
<dbReference type="Gene3D" id="2.40.50.90">
    <property type="match status" value="1"/>
</dbReference>
<dbReference type="AlphaFoldDB" id="A0A8D8CJU7"/>
<dbReference type="CDD" id="cd14332">
    <property type="entry name" value="UBA_RuvA_C"/>
    <property type="match status" value="1"/>
</dbReference>
<protein>
    <submittedName>
        <fullName evidence="1">(northern house mosquito) hypothetical protein</fullName>
    </submittedName>
</protein>
<sequence length="256" mass="28875">MAGAAAEDKSYFQRFCDYMRRDTKGVEIATYTISGVLFVVAYNKIRPLTRFAKASDIPRHFIREQIPQYGRVRKIEPSIQAGPLLIVRHQPPLNLFFWSSKTLPVKVAGIDVNANGYSWLQSVVVDRPITFLPVGGESGQDHAECRVIFYDRSKDGKSVRRVDVGEALLSLGFARMSAPVPVKAVKTVSKDPFERAVQGYLRALARSESEAKDRRVGLWQHSLPPKLWPAKLWQSTWDGLLLKVSPASRRLPELVR</sequence>
<dbReference type="GO" id="GO:0005615">
    <property type="term" value="C:extracellular space"/>
    <property type="evidence" value="ECO:0007669"/>
    <property type="project" value="TreeGrafter"/>
</dbReference>